<keyword evidence="2" id="KW-1185">Reference proteome</keyword>
<accession>A0ABQ4I609</accession>
<evidence type="ECO:0000313" key="2">
    <source>
        <dbReference type="Proteomes" id="UP000647017"/>
    </source>
</evidence>
<gene>
    <name evidence="1" type="ORF">Van01_64350</name>
</gene>
<dbReference type="RefSeq" id="WP_204015677.1">
    <property type="nucleotide sequence ID" value="NZ_BOOZ01000089.1"/>
</dbReference>
<evidence type="ECO:0000313" key="1">
    <source>
        <dbReference type="EMBL" id="GIJ13221.1"/>
    </source>
</evidence>
<proteinExistence type="predicted"/>
<organism evidence="1 2">
    <name type="scientific">Micromonospora andamanensis</name>
    <dbReference type="NCBI Taxonomy" id="1287068"/>
    <lineage>
        <taxon>Bacteria</taxon>
        <taxon>Bacillati</taxon>
        <taxon>Actinomycetota</taxon>
        <taxon>Actinomycetes</taxon>
        <taxon>Micromonosporales</taxon>
        <taxon>Micromonosporaceae</taxon>
        <taxon>Micromonospora</taxon>
    </lineage>
</organism>
<protein>
    <submittedName>
        <fullName evidence="1">Uncharacterized protein</fullName>
    </submittedName>
</protein>
<sequence>MSAPGIGVHPDLPTTFVHFTGRPRGVGDNPPVFAGEILDGRVGELASASAWLARAFAEAAGEKVDADFGAEARLVSILIAGKLNGASVFGTSEPVICFSEPSEAARRIMLRDGVVASRGPYAPWGLLFHRAALIERGVRPVLYLSTDELDATDGLPTKLRNRRVRYDPGSADWLHEREWRLCFDAQEQPELLITPDLVAGVIVGRQGWVPPLFTTTQTLAVGPGVTVGRTWSSRSAHGLNRWWWTGEDLVEDGTIDLDFPDFGA</sequence>
<dbReference type="EMBL" id="BOOZ01000089">
    <property type="protein sequence ID" value="GIJ13221.1"/>
    <property type="molecule type" value="Genomic_DNA"/>
</dbReference>
<reference evidence="1 2" key="1">
    <citation type="submission" date="2021-01" db="EMBL/GenBank/DDBJ databases">
        <title>Whole genome shotgun sequence of Verrucosispora andamanensis NBRC 109075.</title>
        <authorList>
            <person name="Komaki H."/>
            <person name="Tamura T."/>
        </authorList>
    </citation>
    <scope>NUCLEOTIDE SEQUENCE [LARGE SCALE GENOMIC DNA]</scope>
    <source>
        <strain evidence="1 2">NBRC 109075</strain>
    </source>
</reference>
<name>A0ABQ4I609_9ACTN</name>
<dbReference type="Proteomes" id="UP000647017">
    <property type="component" value="Unassembled WGS sequence"/>
</dbReference>
<comment type="caution">
    <text evidence="1">The sequence shown here is derived from an EMBL/GenBank/DDBJ whole genome shotgun (WGS) entry which is preliminary data.</text>
</comment>